<dbReference type="Gene3D" id="2.80.10.50">
    <property type="match status" value="3"/>
</dbReference>
<sequence length="720" mass="75672">MPLIARCPARKLMVLVLGSFLGVSLHAQTTSPVNVLTQHNDNARTGANLSETVLTPENVNSSQFGKLFSVAVDGQVFTQPLYVSNLAIPNKGTHNVVYIATMNNSVYALDADSGQQYWKANFGTPVHPCDVEWHNNITHGSGVGILGTPVIDPSTNTIYFVSRNEANFNPTLCNWNSSAQSTGVNQGTFTQWLNALDITTGAPKFGSPVQIHATYTTSDGTLTFDPKLQNQRPALTLSNGNLYIAWSSHDDLGAYHGWIISYTASNLAQDHVYSDTTSGTLGGIWQAGQGLTVDSNGNLLVSTGNGSFGASPTGVIQTGNSFAKLSPALALLDYFTPSNSAVLNSGDQDLGASGLLSIPGTTLITGGGKQGRLYLVDINNMGHFNAASDEVQQEFQAIFGNGTQHIHGTPIYFNSPSAGPLIYVWGENDFLRAFSFNTTSQMINTTPVAMSAMTAPMTNNNAAMPGGFLSISANGNANGIIWASTPYKGDAGQATTEGVLHAFDASSLLELWNDKQNEPRDEIGNFAKYVPPTVANGKVFVPSFGALNSPDGSGALNVYGLLPNGVPPTNLLANGTYVVTSVHSGLAIDDPALSTTPGTVMQQYTVNGGKNQSWTLTNVANNVVYLVNQASGLALEVSGGSKANSALVDQNAYAGSAWQQWQVTALGGSAYELTNVQSGQALDVDAGSTTPGAQLDQFPYKGSAWQQWSFSPSSAGAPAP</sequence>
<evidence type="ECO:0000256" key="1">
    <source>
        <dbReference type="SAM" id="SignalP"/>
    </source>
</evidence>
<evidence type="ECO:0000259" key="2">
    <source>
        <dbReference type="SMART" id="SM00458"/>
    </source>
</evidence>
<comment type="caution">
    <text evidence="3">The sequence shown here is derived from an EMBL/GenBank/DDBJ whole genome shotgun (WGS) entry which is preliminary data.</text>
</comment>
<dbReference type="InterPro" id="IPR018391">
    <property type="entry name" value="PQQ_b-propeller_rpt"/>
</dbReference>
<dbReference type="SUPFAM" id="SSF50998">
    <property type="entry name" value="Quinoprotein alcohol dehydrogenase-like"/>
    <property type="match status" value="1"/>
</dbReference>
<dbReference type="InterPro" id="IPR000772">
    <property type="entry name" value="Ricin_B_lectin"/>
</dbReference>
<dbReference type="CDD" id="cd00161">
    <property type="entry name" value="beta-trefoil_Ricin-like"/>
    <property type="match status" value="1"/>
</dbReference>
<name>A0A7W8E8I7_9BACT</name>
<dbReference type="Pfam" id="PF14200">
    <property type="entry name" value="RicinB_lectin_2"/>
    <property type="match status" value="2"/>
</dbReference>
<feature type="chain" id="PRO_5030948093" evidence="1">
    <location>
        <begin position="28"/>
        <end position="720"/>
    </location>
</feature>
<dbReference type="Proteomes" id="UP000584867">
    <property type="component" value="Unassembled WGS sequence"/>
</dbReference>
<dbReference type="EMBL" id="JACHIO010000004">
    <property type="protein sequence ID" value="MBB5062822.1"/>
    <property type="molecule type" value="Genomic_DNA"/>
</dbReference>
<evidence type="ECO:0000313" key="4">
    <source>
        <dbReference type="Proteomes" id="UP000584867"/>
    </source>
</evidence>
<reference evidence="3 4" key="1">
    <citation type="submission" date="2020-08" db="EMBL/GenBank/DDBJ databases">
        <title>Genomic Encyclopedia of Type Strains, Phase IV (KMG-V): Genome sequencing to study the core and pangenomes of soil and plant-associated prokaryotes.</title>
        <authorList>
            <person name="Whitman W."/>
        </authorList>
    </citation>
    <scope>NUCLEOTIDE SEQUENCE [LARGE SCALE GENOMIC DNA]</scope>
    <source>
        <strain evidence="3 4">X5P3</strain>
    </source>
</reference>
<dbReference type="SUPFAM" id="SSF50370">
    <property type="entry name" value="Ricin B-like lectins"/>
    <property type="match status" value="1"/>
</dbReference>
<dbReference type="SMART" id="SM00564">
    <property type="entry name" value="PQQ"/>
    <property type="match status" value="1"/>
</dbReference>
<dbReference type="PROSITE" id="PS50231">
    <property type="entry name" value="RICIN_B_LECTIN"/>
    <property type="match status" value="1"/>
</dbReference>
<proteinExistence type="predicted"/>
<keyword evidence="1" id="KW-0732">Signal</keyword>
<dbReference type="InterPro" id="IPR011047">
    <property type="entry name" value="Quinoprotein_ADH-like_sf"/>
</dbReference>
<accession>A0A7W8E8I7</accession>
<gene>
    <name evidence="3" type="ORF">HDF15_001159</name>
</gene>
<dbReference type="InterPro" id="IPR015943">
    <property type="entry name" value="WD40/YVTN_repeat-like_dom_sf"/>
</dbReference>
<dbReference type="RefSeq" id="WP_184253538.1">
    <property type="nucleotide sequence ID" value="NZ_JACHIO010000004.1"/>
</dbReference>
<protein>
    <submittedName>
        <fullName evidence="3">Outer membrane protein assembly factor BamB</fullName>
    </submittedName>
</protein>
<organism evidence="3 4">
    <name type="scientific">Granulicella mallensis</name>
    <dbReference type="NCBI Taxonomy" id="940614"/>
    <lineage>
        <taxon>Bacteria</taxon>
        <taxon>Pseudomonadati</taxon>
        <taxon>Acidobacteriota</taxon>
        <taxon>Terriglobia</taxon>
        <taxon>Terriglobales</taxon>
        <taxon>Acidobacteriaceae</taxon>
        <taxon>Granulicella</taxon>
    </lineage>
</organism>
<dbReference type="InterPro" id="IPR035992">
    <property type="entry name" value="Ricin_B-like_lectins"/>
</dbReference>
<evidence type="ECO:0000313" key="3">
    <source>
        <dbReference type="EMBL" id="MBB5062822.1"/>
    </source>
</evidence>
<dbReference type="Gene3D" id="2.130.10.10">
    <property type="entry name" value="YVTN repeat-like/Quinoprotein amine dehydrogenase"/>
    <property type="match status" value="1"/>
</dbReference>
<dbReference type="SMART" id="SM00458">
    <property type="entry name" value="RICIN"/>
    <property type="match status" value="1"/>
</dbReference>
<dbReference type="AlphaFoldDB" id="A0A7W8E8I7"/>
<feature type="domain" description="Ricin B lectin" evidence="2">
    <location>
        <begin position="575"/>
        <end position="711"/>
    </location>
</feature>
<feature type="signal peptide" evidence="1">
    <location>
        <begin position="1"/>
        <end position="27"/>
    </location>
</feature>